<sequence>MKGSNESGCDPRGSEETKLVEVVGEEANRSKSKVVQLEDEANRRLLLSRIESQQQIVFGFGQDNAKVSSSQVPLFGENSTAERKDRRTWSPTDDIVLISSWLNTSKDPVVGNEQKSDTFWTRVAAYFCASPKLAGREQREASHCKQRWHKINDLVGKFCGVYEAATRENSSGQNETDVLKLSMLMKSSSTTTIRNSLLSIRGKSCGTTRNGVKVLSGHRHDVSVTQLSGAFGHRHAQNERSKRVIE</sequence>
<dbReference type="PANTHER" id="PTHR45023:SF4">
    <property type="entry name" value="GLYCINE-RICH PROTEIN-RELATED"/>
    <property type="match status" value="1"/>
</dbReference>
<reference evidence="2 3" key="1">
    <citation type="journal article" date="2020" name="BMC Genomics">
        <title>Intraspecific diversification of the crop wild relative Brassica cretica Lam. using demographic model selection.</title>
        <authorList>
            <person name="Kioukis A."/>
            <person name="Michalopoulou V.A."/>
            <person name="Briers L."/>
            <person name="Pirintsos S."/>
            <person name="Studholme D.J."/>
            <person name="Pavlidis P."/>
            <person name="Sarris P.F."/>
        </authorList>
    </citation>
    <scope>NUCLEOTIDE SEQUENCE [LARGE SCALE GENOMIC DNA]</scope>
    <source>
        <strain evidence="3">cv. PFS-1207/04</strain>
    </source>
</reference>
<name>A0ABQ7DP16_BRACR</name>
<keyword evidence="3" id="KW-1185">Reference proteome</keyword>
<dbReference type="PROSITE" id="PS50090">
    <property type="entry name" value="MYB_LIKE"/>
    <property type="match status" value="1"/>
</dbReference>
<evidence type="ECO:0000313" key="2">
    <source>
        <dbReference type="EMBL" id="KAF3579103.1"/>
    </source>
</evidence>
<dbReference type="InterPro" id="IPR001005">
    <property type="entry name" value="SANT/Myb"/>
</dbReference>
<accession>A0ABQ7DP16</accession>
<gene>
    <name evidence="2" type="ORF">DY000_02035303</name>
</gene>
<dbReference type="EMBL" id="QGKV02000649">
    <property type="protein sequence ID" value="KAF3579103.1"/>
    <property type="molecule type" value="Genomic_DNA"/>
</dbReference>
<evidence type="ECO:0000259" key="1">
    <source>
        <dbReference type="PROSITE" id="PS50090"/>
    </source>
</evidence>
<feature type="domain" description="Myb-like" evidence="1">
    <location>
        <begin position="81"/>
        <end position="152"/>
    </location>
</feature>
<proteinExistence type="predicted"/>
<evidence type="ECO:0000313" key="3">
    <source>
        <dbReference type="Proteomes" id="UP000266723"/>
    </source>
</evidence>
<organism evidence="2 3">
    <name type="scientific">Brassica cretica</name>
    <name type="common">Mustard</name>
    <dbReference type="NCBI Taxonomy" id="69181"/>
    <lineage>
        <taxon>Eukaryota</taxon>
        <taxon>Viridiplantae</taxon>
        <taxon>Streptophyta</taxon>
        <taxon>Embryophyta</taxon>
        <taxon>Tracheophyta</taxon>
        <taxon>Spermatophyta</taxon>
        <taxon>Magnoliopsida</taxon>
        <taxon>eudicotyledons</taxon>
        <taxon>Gunneridae</taxon>
        <taxon>Pentapetalae</taxon>
        <taxon>rosids</taxon>
        <taxon>malvids</taxon>
        <taxon>Brassicales</taxon>
        <taxon>Brassicaceae</taxon>
        <taxon>Brassiceae</taxon>
        <taxon>Brassica</taxon>
    </lineage>
</organism>
<dbReference type="Proteomes" id="UP000266723">
    <property type="component" value="Unassembled WGS sequence"/>
</dbReference>
<protein>
    <recommendedName>
        <fullName evidence="1">Myb-like domain-containing protein</fullName>
    </recommendedName>
</protein>
<dbReference type="PANTHER" id="PTHR45023">
    <property type="match status" value="1"/>
</dbReference>
<comment type="caution">
    <text evidence="2">The sequence shown here is derived from an EMBL/GenBank/DDBJ whole genome shotgun (WGS) entry which is preliminary data.</text>
</comment>